<proteinExistence type="predicted"/>
<organism evidence="2 3">
    <name type="scientific">Candidatus Manganitrophus noduliformans</name>
    <dbReference type="NCBI Taxonomy" id="2606439"/>
    <lineage>
        <taxon>Bacteria</taxon>
        <taxon>Pseudomonadati</taxon>
        <taxon>Nitrospirota</taxon>
        <taxon>Nitrospiria</taxon>
        <taxon>Candidatus Troglogloeales</taxon>
        <taxon>Candidatus Manganitrophaceae</taxon>
        <taxon>Candidatus Manganitrophus</taxon>
    </lineage>
</organism>
<feature type="domain" description="Metallo-beta-lactamase" evidence="1">
    <location>
        <begin position="82"/>
        <end position="280"/>
    </location>
</feature>
<dbReference type="EMBL" id="VTOW01000002">
    <property type="protein sequence ID" value="NKE70958.1"/>
    <property type="molecule type" value="Genomic_DNA"/>
</dbReference>
<protein>
    <submittedName>
        <fullName evidence="2">MBL fold metallo-hydrolase</fullName>
    </submittedName>
</protein>
<accession>A0A7X6IAV4</accession>
<evidence type="ECO:0000313" key="3">
    <source>
        <dbReference type="Proteomes" id="UP000534783"/>
    </source>
</evidence>
<dbReference type="CDD" id="cd07731">
    <property type="entry name" value="ComA-like_MBL-fold"/>
    <property type="match status" value="1"/>
</dbReference>
<name>A0A7X6IAV4_9BACT</name>
<dbReference type="InterPro" id="IPR052159">
    <property type="entry name" value="Competence_DNA_uptake"/>
</dbReference>
<dbReference type="InterPro" id="IPR036866">
    <property type="entry name" value="RibonucZ/Hydroxyglut_hydro"/>
</dbReference>
<dbReference type="AlphaFoldDB" id="A0A7X6IAV4"/>
<comment type="caution">
    <text evidence="2">The sequence shown here is derived from an EMBL/GenBank/DDBJ whole genome shotgun (WGS) entry which is preliminary data.</text>
</comment>
<sequence length="329" mass="36941">MDGARPPLHRQLVFKARPENFHQNHLRRLGRPRSLVGGASFQQSRFNRISLFCCYLFFFFCIDSIHADSPPPLEIRFLDVGYGEAIVLRLPEGGAVLIDGGRPEKGPRVASLLRQMGIDRLDALLVTHFHPDHAGGLGPVFDQLLPFSSKKERTGMILLPLFPKAVEPEVETVLRKIERRPYRVVRRGEIIPLSDSVRLEALHPGALRGDPNEDSLAVKVIHGEMIFLFTADIGPEVQRELLAIYGPKLKANVAKIPHHGGESIEPFVQAVRPERAILSIGPNPYGLPKEEVLEMYRRAGAHLHRTDLEGTITITSDGRSVRVRTERRR</sequence>
<dbReference type="SUPFAM" id="SSF56281">
    <property type="entry name" value="Metallo-hydrolase/oxidoreductase"/>
    <property type="match status" value="1"/>
</dbReference>
<evidence type="ECO:0000313" key="2">
    <source>
        <dbReference type="EMBL" id="NKE70958.1"/>
    </source>
</evidence>
<dbReference type="InterPro" id="IPR001279">
    <property type="entry name" value="Metallo-B-lactamas"/>
</dbReference>
<evidence type="ECO:0000259" key="1">
    <source>
        <dbReference type="SMART" id="SM00849"/>
    </source>
</evidence>
<dbReference type="PANTHER" id="PTHR30619:SF1">
    <property type="entry name" value="RECOMBINATION PROTEIN 2"/>
    <property type="match status" value="1"/>
</dbReference>
<gene>
    <name evidence="2" type="ORF">MNODULE_09425</name>
</gene>
<keyword evidence="2" id="KW-0378">Hydrolase</keyword>
<dbReference type="SMART" id="SM00849">
    <property type="entry name" value="Lactamase_B"/>
    <property type="match status" value="1"/>
</dbReference>
<keyword evidence="3" id="KW-1185">Reference proteome</keyword>
<dbReference type="Gene3D" id="3.60.15.10">
    <property type="entry name" value="Ribonuclease Z/Hydroxyacylglutathione hydrolase-like"/>
    <property type="match status" value="1"/>
</dbReference>
<dbReference type="InterPro" id="IPR035681">
    <property type="entry name" value="ComA-like_MBL"/>
</dbReference>
<dbReference type="RefSeq" id="WP_272953256.1">
    <property type="nucleotide sequence ID" value="NZ_VTOW01000002.1"/>
</dbReference>
<dbReference type="GO" id="GO:0016787">
    <property type="term" value="F:hydrolase activity"/>
    <property type="evidence" value="ECO:0007669"/>
    <property type="project" value="UniProtKB-KW"/>
</dbReference>
<dbReference type="Proteomes" id="UP000534783">
    <property type="component" value="Unassembled WGS sequence"/>
</dbReference>
<dbReference type="Pfam" id="PF00753">
    <property type="entry name" value="Lactamase_B"/>
    <property type="match status" value="1"/>
</dbReference>
<dbReference type="PANTHER" id="PTHR30619">
    <property type="entry name" value="DNA INTERNALIZATION/COMPETENCE PROTEIN COMEC/REC2"/>
    <property type="match status" value="1"/>
</dbReference>
<reference evidence="2 3" key="1">
    <citation type="journal article" date="2020" name="Nature">
        <title>Bacterial chemolithoautotrophy via manganese oxidation.</title>
        <authorList>
            <person name="Yu H."/>
            <person name="Leadbetter J.R."/>
        </authorList>
    </citation>
    <scope>NUCLEOTIDE SEQUENCE [LARGE SCALE GENOMIC DNA]</scope>
    <source>
        <strain evidence="2 3">Mn-1</strain>
    </source>
</reference>